<dbReference type="EMBL" id="CVRI01000037">
    <property type="protein sequence ID" value="CRK93691.1"/>
    <property type="molecule type" value="Genomic_DNA"/>
</dbReference>
<feature type="transmembrane region" description="Helical" evidence="1">
    <location>
        <begin position="24"/>
        <end position="46"/>
    </location>
</feature>
<organism evidence="2 3">
    <name type="scientific">Clunio marinus</name>
    <dbReference type="NCBI Taxonomy" id="568069"/>
    <lineage>
        <taxon>Eukaryota</taxon>
        <taxon>Metazoa</taxon>
        <taxon>Ecdysozoa</taxon>
        <taxon>Arthropoda</taxon>
        <taxon>Hexapoda</taxon>
        <taxon>Insecta</taxon>
        <taxon>Pterygota</taxon>
        <taxon>Neoptera</taxon>
        <taxon>Endopterygota</taxon>
        <taxon>Diptera</taxon>
        <taxon>Nematocera</taxon>
        <taxon>Chironomoidea</taxon>
        <taxon>Chironomidae</taxon>
        <taxon>Clunio</taxon>
    </lineage>
</organism>
<evidence type="ECO:0000313" key="3">
    <source>
        <dbReference type="Proteomes" id="UP000183832"/>
    </source>
</evidence>
<keyword evidence="1" id="KW-0472">Membrane</keyword>
<proteinExistence type="predicted"/>
<evidence type="ECO:0000313" key="2">
    <source>
        <dbReference type="EMBL" id="CRK93691.1"/>
    </source>
</evidence>
<dbReference type="OrthoDB" id="7790260at2759"/>
<gene>
    <name evidence="2" type="ORF">CLUMA_CG007220</name>
</gene>
<keyword evidence="3" id="KW-1185">Reference proteome</keyword>
<accession>A0A1J1I0H1</accession>
<reference evidence="2 3" key="1">
    <citation type="submission" date="2015-04" db="EMBL/GenBank/DDBJ databases">
        <authorList>
            <person name="Syromyatnikov M.Y."/>
            <person name="Popov V.N."/>
        </authorList>
    </citation>
    <scope>NUCLEOTIDE SEQUENCE [LARGE SCALE GENOMIC DNA]</scope>
</reference>
<keyword evidence="1" id="KW-0812">Transmembrane</keyword>
<keyword evidence="1" id="KW-1133">Transmembrane helix</keyword>
<protein>
    <submittedName>
        <fullName evidence="2">CLUMA_CG007220, isoform A</fullName>
    </submittedName>
</protein>
<evidence type="ECO:0000256" key="1">
    <source>
        <dbReference type="SAM" id="Phobius"/>
    </source>
</evidence>
<dbReference type="AlphaFoldDB" id="A0A1J1I0H1"/>
<dbReference type="Proteomes" id="UP000183832">
    <property type="component" value="Unassembled WGS sequence"/>
</dbReference>
<name>A0A1J1I0H1_9DIPT</name>
<sequence>MDIIRNLYLHKYSKFSLLFDMIEYLYVSWILCLITLILFALHKMFYKTKPPTRRSSGSSTVTAQNDELRSQPFYIYSIDGRSTGHSNTPNVHLDLPPKYDDVIKDPNYVRREVS</sequence>